<dbReference type="RefSeq" id="WP_170230978.1">
    <property type="nucleotide sequence ID" value="NZ_BJYC01000007.1"/>
</dbReference>
<name>A0A1H7HNH4_9LACT</name>
<dbReference type="GO" id="GO:0016758">
    <property type="term" value="F:hexosyltransferase activity"/>
    <property type="evidence" value="ECO:0007669"/>
    <property type="project" value="UniProtKB-ARBA"/>
</dbReference>
<feature type="domain" description="Glycosyltransferase 2-like" evidence="1">
    <location>
        <begin position="6"/>
        <end position="146"/>
    </location>
</feature>
<dbReference type="EMBL" id="FNZU01000003">
    <property type="protein sequence ID" value="SEK51943.1"/>
    <property type="molecule type" value="Genomic_DNA"/>
</dbReference>
<sequence length="333" mass="40062">MNPKVSIICIAYNHAKYIEKTLQSFLRQQTDFDFEILIHDDASTDGTAEIIRRYEKNYPDIIKPIYQKENQYSQNVEIVYQFNFKRARGEYIAQSEGDDYWTDPFKLQKQYDYLNEHPEVSACIHPDKMINEEGTIIVGYRKLYSSDRLMSVKEALYEQKTVSTNSIFMRNYFTPDYIVPQWYFDADVTDFPLMLYLATKGPIYYMNEVMSAYRVSAQNSWTQRVMTDSEKRRKHVDHMIQLLESFDTYTNYDYTRFVSRQIRKNRLGYLMADEYLRLNDPETFYKRYKTKRIISRIKYNLYSILPRTVILHRQLKNSPAALRLRKKEVFPFD</sequence>
<dbReference type="InterPro" id="IPR029044">
    <property type="entry name" value="Nucleotide-diphossugar_trans"/>
</dbReference>
<keyword evidence="2" id="KW-0808">Transferase</keyword>
<accession>A0A1H7HNH4</accession>
<reference evidence="3" key="1">
    <citation type="submission" date="2016-10" db="EMBL/GenBank/DDBJ databases">
        <authorList>
            <person name="Varghese N."/>
            <person name="Submissions S."/>
        </authorList>
    </citation>
    <scope>NUCLEOTIDE SEQUENCE [LARGE SCALE GENOMIC DNA]</scope>
    <source>
        <strain evidence="3">DSM 19183</strain>
    </source>
</reference>
<evidence type="ECO:0000313" key="3">
    <source>
        <dbReference type="Proteomes" id="UP000199081"/>
    </source>
</evidence>
<dbReference type="PANTHER" id="PTHR22916">
    <property type="entry name" value="GLYCOSYLTRANSFERASE"/>
    <property type="match status" value="1"/>
</dbReference>
<dbReference type="Proteomes" id="UP000199081">
    <property type="component" value="Unassembled WGS sequence"/>
</dbReference>
<dbReference type="AlphaFoldDB" id="A0A1H7HNH4"/>
<dbReference type="STRING" id="426702.SAMN04488099_103132"/>
<keyword evidence="3" id="KW-1185">Reference proteome</keyword>
<dbReference type="Gene3D" id="3.90.550.10">
    <property type="entry name" value="Spore Coat Polysaccharide Biosynthesis Protein SpsA, Chain A"/>
    <property type="match status" value="1"/>
</dbReference>
<evidence type="ECO:0000259" key="1">
    <source>
        <dbReference type="Pfam" id="PF00535"/>
    </source>
</evidence>
<protein>
    <submittedName>
        <fullName evidence="2">Glycosyltransferase involved in cell wall bisynthesis</fullName>
    </submittedName>
</protein>
<dbReference type="Pfam" id="PF00535">
    <property type="entry name" value="Glycos_transf_2"/>
    <property type="match status" value="1"/>
</dbReference>
<evidence type="ECO:0000313" key="2">
    <source>
        <dbReference type="EMBL" id="SEK51943.1"/>
    </source>
</evidence>
<dbReference type="InterPro" id="IPR001173">
    <property type="entry name" value="Glyco_trans_2-like"/>
</dbReference>
<dbReference type="SUPFAM" id="SSF53448">
    <property type="entry name" value="Nucleotide-diphospho-sugar transferases"/>
    <property type="match status" value="1"/>
</dbReference>
<dbReference type="PANTHER" id="PTHR22916:SF3">
    <property type="entry name" value="UDP-GLCNAC:BETAGAL BETA-1,3-N-ACETYLGLUCOSAMINYLTRANSFERASE-LIKE PROTEIN 1"/>
    <property type="match status" value="1"/>
</dbReference>
<gene>
    <name evidence="2" type="ORF">SAMN04488099_103132</name>
</gene>
<proteinExistence type="predicted"/>
<organism evidence="2 3">
    <name type="scientific">Alkalibacterium pelagium</name>
    <dbReference type="NCBI Taxonomy" id="426702"/>
    <lineage>
        <taxon>Bacteria</taxon>
        <taxon>Bacillati</taxon>
        <taxon>Bacillota</taxon>
        <taxon>Bacilli</taxon>
        <taxon>Lactobacillales</taxon>
        <taxon>Carnobacteriaceae</taxon>
        <taxon>Alkalibacterium</taxon>
    </lineage>
</organism>